<organism evidence="1 2">
    <name type="scientific">Halopseudomonas yangmingensis</name>
    <dbReference type="NCBI Taxonomy" id="1720063"/>
    <lineage>
        <taxon>Bacteria</taxon>
        <taxon>Pseudomonadati</taxon>
        <taxon>Pseudomonadota</taxon>
        <taxon>Gammaproteobacteria</taxon>
        <taxon>Pseudomonadales</taxon>
        <taxon>Pseudomonadaceae</taxon>
        <taxon>Halopseudomonas</taxon>
    </lineage>
</organism>
<dbReference type="OrthoDB" id="6903337at2"/>
<name>A0A1I4UBX1_9GAMM</name>
<dbReference type="RefSeq" id="WP_093478686.1">
    <property type="nucleotide sequence ID" value="NZ_FOUI01000020.1"/>
</dbReference>
<evidence type="ECO:0000313" key="1">
    <source>
        <dbReference type="EMBL" id="SFM86479.1"/>
    </source>
</evidence>
<gene>
    <name evidence="1" type="ORF">SAMN05216217_12011</name>
</gene>
<dbReference type="EMBL" id="FOUI01000020">
    <property type="protein sequence ID" value="SFM86479.1"/>
    <property type="molecule type" value="Genomic_DNA"/>
</dbReference>
<accession>A0A1I4UBX1</accession>
<protein>
    <submittedName>
        <fullName evidence="1">ORF6N domain-containing protein</fullName>
    </submittedName>
</protein>
<dbReference type="Proteomes" id="UP000243629">
    <property type="component" value="Unassembled WGS sequence"/>
</dbReference>
<proteinExistence type="predicted"/>
<sequence length="91" mass="10355">MQPIDYQGMETLSFRQIDSLNGLAKGTAFRLFKRCESALVEGRDYFYLPESAHAAFIQTLKDQGSIYQTTRHLVLLTRAGYQRMQGMNVCG</sequence>
<reference evidence="2" key="1">
    <citation type="submission" date="2016-10" db="EMBL/GenBank/DDBJ databases">
        <authorList>
            <person name="Varghese N."/>
            <person name="Submissions S."/>
        </authorList>
    </citation>
    <scope>NUCLEOTIDE SEQUENCE [LARGE SCALE GENOMIC DNA]</scope>
    <source>
        <strain evidence="2">DSM 24213</strain>
    </source>
</reference>
<keyword evidence="2" id="KW-1185">Reference proteome</keyword>
<dbReference type="AlphaFoldDB" id="A0A1I4UBX1"/>
<evidence type="ECO:0000313" key="2">
    <source>
        <dbReference type="Proteomes" id="UP000243629"/>
    </source>
</evidence>